<reference evidence="1 2" key="1">
    <citation type="submission" date="2018-03" db="EMBL/GenBank/DDBJ databases">
        <title>Genome sequencing of Phreatobacter sp.</title>
        <authorList>
            <person name="Kim S.-J."/>
            <person name="Heo J."/>
            <person name="Kwon S.-W."/>
        </authorList>
    </citation>
    <scope>NUCLEOTIDE SEQUENCE [LARGE SCALE GENOMIC DNA]</scope>
    <source>
        <strain evidence="1 2">S-12</strain>
    </source>
</reference>
<dbReference type="AlphaFoldDB" id="A0A2S0N648"/>
<gene>
    <name evidence="1" type="ORF">C6569_00170</name>
</gene>
<sequence length="160" mass="17365">MGRIWEAVWPAGAGGRTIASLRDIDPRISPDFDFHLRRDDGGVFFVDGRGKRVAHERVEALADGIDGLLRHIRDAGETIPTDKTPFRSLWTGEAFAVPDLQLSGATIDVNLSRRAGLIEIDVPVATSENPLTLTPEALNNFVTAIRRLLARGVVDEGAVA</sequence>
<protein>
    <submittedName>
        <fullName evidence="1">Uncharacterized protein</fullName>
    </submittedName>
</protein>
<accession>A0A2S0N648</accession>
<dbReference type="Proteomes" id="UP000237889">
    <property type="component" value="Chromosome"/>
</dbReference>
<keyword evidence="2" id="KW-1185">Reference proteome</keyword>
<name>A0A2S0N648_9HYPH</name>
<organism evidence="1 2">
    <name type="scientific">Phreatobacter cathodiphilus</name>
    <dbReference type="NCBI Taxonomy" id="1868589"/>
    <lineage>
        <taxon>Bacteria</taxon>
        <taxon>Pseudomonadati</taxon>
        <taxon>Pseudomonadota</taxon>
        <taxon>Alphaproteobacteria</taxon>
        <taxon>Hyphomicrobiales</taxon>
        <taxon>Phreatobacteraceae</taxon>
        <taxon>Phreatobacter</taxon>
    </lineage>
</organism>
<proteinExistence type="predicted"/>
<dbReference type="EMBL" id="CP027668">
    <property type="protein sequence ID" value="AVO43624.1"/>
    <property type="molecule type" value="Genomic_DNA"/>
</dbReference>
<evidence type="ECO:0000313" key="1">
    <source>
        <dbReference type="EMBL" id="AVO43624.1"/>
    </source>
</evidence>
<evidence type="ECO:0000313" key="2">
    <source>
        <dbReference type="Proteomes" id="UP000237889"/>
    </source>
</evidence>
<dbReference type="KEGG" id="phr:C6569_00170"/>